<keyword evidence="4 7" id="KW-0812">Transmembrane</keyword>
<feature type="transmembrane region" description="Helical" evidence="7">
    <location>
        <begin position="398"/>
        <end position="415"/>
    </location>
</feature>
<dbReference type="CDD" id="cd06173">
    <property type="entry name" value="MFS_MefA_like"/>
    <property type="match status" value="1"/>
</dbReference>
<feature type="domain" description="Phospholipid/glycerol acyltransferase" evidence="8">
    <location>
        <begin position="451"/>
        <end position="567"/>
    </location>
</feature>
<feature type="transmembrane region" description="Helical" evidence="7">
    <location>
        <begin position="12"/>
        <end position="38"/>
    </location>
</feature>
<accession>S2KI58</accession>
<evidence type="ECO:0000256" key="6">
    <source>
        <dbReference type="ARBA" id="ARBA00023136"/>
    </source>
</evidence>
<dbReference type="PANTHER" id="PTHR43266">
    <property type="entry name" value="MACROLIDE-EFFLUX PROTEIN"/>
    <property type="match status" value="1"/>
</dbReference>
<dbReference type="InterPro" id="IPR036259">
    <property type="entry name" value="MFS_trans_sf"/>
</dbReference>
<feature type="transmembrane region" description="Helical" evidence="7">
    <location>
        <begin position="142"/>
        <end position="165"/>
    </location>
</feature>
<feature type="transmembrane region" description="Helical" evidence="7">
    <location>
        <begin position="171"/>
        <end position="194"/>
    </location>
</feature>
<evidence type="ECO:0000256" key="3">
    <source>
        <dbReference type="ARBA" id="ARBA00022475"/>
    </source>
</evidence>
<dbReference type="SMART" id="SM00563">
    <property type="entry name" value="PlsC"/>
    <property type="match status" value="1"/>
</dbReference>
<keyword evidence="2" id="KW-0813">Transport</keyword>
<dbReference type="GO" id="GO:0016746">
    <property type="term" value="F:acyltransferase activity"/>
    <property type="evidence" value="ECO:0007669"/>
    <property type="project" value="InterPro"/>
</dbReference>
<dbReference type="InterPro" id="IPR011701">
    <property type="entry name" value="MFS"/>
</dbReference>
<dbReference type="RefSeq" id="WP_016417405.1">
    <property type="nucleotide sequence ID" value="NZ_KE332391.1"/>
</dbReference>
<feature type="transmembrane region" description="Helical" evidence="7">
    <location>
        <begin position="292"/>
        <end position="309"/>
    </location>
</feature>
<proteinExistence type="predicted"/>
<keyword evidence="3" id="KW-1003">Cell membrane</keyword>
<organism evidence="9 10">
    <name type="scientific">Litchfieldella anticariensis (strain DSM 16096 / CECT 5854 / CIP 108499 / LMG 22089 / FP35)</name>
    <name type="common">Halomonas anticariensis</name>
    <dbReference type="NCBI Taxonomy" id="1121939"/>
    <lineage>
        <taxon>Bacteria</taxon>
        <taxon>Pseudomonadati</taxon>
        <taxon>Pseudomonadota</taxon>
        <taxon>Gammaproteobacteria</taxon>
        <taxon>Oceanospirillales</taxon>
        <taxon>Halomonadaceae</taxon>
        <taxon>Litchfieldella</taxon>
    </lineage>
</organism>
<evidence type="ECO:0000256" key="4">
    <source>
        <dbReference type="ARBA" id="ARBA00022692"/>
    </source>
</evidence>
<dbReference type="InterPro" id="IPR002123">
    <property type="entry name" value="Plipid/glycerol_acylTrfase"/>
</dbReference>
<keyword evidence="6 7" id="KW-0472">Membrane</keyword>
<feature type="transmembrane region" description="Helical" evidence="7">
    <location>
        <begin position="422"/>
        <end position="439"/>
    </location>
</feature>
<dbReference type="GO" id="GO:0022857">
    <property type="term" value="F:transmembrane transporter activity"/>
    <property type="evidence" value="ECO:0007669"/>
    <property type="project" value="InterPro"/>
</dbReference>
<evidence type="ECO:0000259" key="8">
    <source>
        <dbReference type="SMART" id="SM00563"/>
    </source>
</evidence>
<dbReference type="EMBL" id="ASTJ01000030">
    <property type="protein sequence ID" value="EPC01807.1"/>
    <property type="molecule type" value="Genomic_DNA"/>
</dbReference>
<protein>
    <recommendedName>
        <fullName evidence="8">Phospholipid/glycerol acyltransferase domain-containing protein</fullName>
    </recommendedName>
</protein>
<evidence type="ECO:0000313" key="10">
    <source>
        <dbReference type="Proteomes" id="UP000014463"/>
    </source>
</evidence>
<name>S2KI58_LITA3</name>
<dbReference type="eggNOG" id="COG0204">
    <property type="taxonomic scope" value="Bacteria"/>
</dbReference>
<feature type="transmembrane region" description="Helical" evidence="7">
    <location>
        <begin position="260"/>
        <end position="280"/>
    </location>
</feature>
<reference evidence="9 10" key="1">
    <citation type="journal article" date="2013" name="Genome Announc.">
        <title>Draft genome sequence of the moderately halophilic gammaproteobacterium Halomonas anticariensis FP35.</title>
        <authorList>
            <person name="Tahrioui A."/>
            <person name="Quesada E."/>
            <person name="Llamas I."/>
        </authorList>
    </citation>
    <scope>NUCLEOTIDE SEQUENCE [LARGE SCALE GENOMIC DNA]</scope>
    <source>
        <strain evidence="10">DSM 16096 / CECT 5854 / LMG 22089 / FP35</strain>
    </source>
</reference>
<feature type="transmembrane region" description="Helical" evidence="7">
    <location>
        <begin position="85"/>
        <end position="102"/>
    </location>
</feature>
<evidence type="ECO:0000256" key="1">
    <source>
        <dbReference type="ARBA" id="ARBA00004651"/>
    </source>
</evidence>
<dbReference type="Pfam" id="PF01553">
    <property type="entry name" value="Acyltransferase"/>
    <property type="match status" value="1"/>
</dbReference>
<keyword evidence="5 7" id="KW-1133">Transmembrane helix</keyword>
<feature type="transmembrane region" description="Helical" evidence="7">
    <location>
        <begin position="366"/>
        <end position="392"/>
    </location>
</feature>
<comment type="subcellular location">
    <subcellularLocation>
        <location evidence="1">Cell membrane</location>
        <topology evidence="1">Multi-pass membrane protein</topology>
    </subcellularLocation>
</comment>
<evidence type="ECO:0000256" key="2">
    <source>
        <dbReference type="ARBA" id="ARBA00022448"/>
    </source>
</evidence>
<dbReference type="CDD" id="cd07989">
    <property type="entry name" value="LPLAT_AGPAT-like"/>
    <property type="match status" value="1"/>
</dbReference>
<keyword evidence="10" id="KW-1185">Reference proteome</keyword>
<dbReference type="GO" id="GO:0005886">
    <property type="term" value="C:plasma membrane"/>
    <property type="evidence" value="ECO:0007669"/>
    <property type="project" value="UniProtKB-SubCell"/>
</dbReference>
<dbReference type="SUPFAM" id="SSF69593">
    <property type="entry name" value="Glycerol-3-phosphate (1)-acyltransferase"/>
    <property type="match status" value="1"/>
</dbReference>
<feature type="transmembrane region" description="Helical" evidence="7">
    <location>
        <begin position="329"/>
        <end position="354"/>
    </location>
</feature>
<dbReference type="PANTHER" id="PTHR43266:SF2">
    <property type="entry name" value="MAJOR FACILITATOR SUPERFAMILY (MFS) PROFILE DOMAIN-CONTAINING PROTEIN"/>
    <property type="match status" value="1"/>
</dbReference>
<comment type="caution">
    <text evidence="9">The sequence shown here is derived from an EMBL/GenBank/DDBJ whole genome shotgun (WGS) entry which is preliminary data.</text>
</comment>
<feature type="transmembrane region" description="Helical" evidence="7">
    <location>
        <begin position="226"/>
        <end position="248"/>
    </location>
</feature>
<dbReference type="AlphaFoldDB" id="S2KI58"/>
<dbReference type="PATRIC" id="fig|1121939.11.peg.2894"/>
<evidence type="ECO:0000313" key="9">
    <source>
        <dbReference type="EMBL" id="EPC01807.1"/>
    </source>
</evidence>
<sequence>MSSRFLVQRRFAPLFWTQALGAFNDNFLRMTLLLLVWGALPPRDWRPGPVLTLSVAGTILAYLTLSSWGGMLGDRLDKQRLIRRLKLLELAIMLGTVVAVWFESVALLLVFVLLLAGRSALLGPVRYAILPQHLAPTELVRGNAWIGLGTFVALLTGALLAAVMATLPEPWSRLTAMLVLVSVALLGLATSFAIPPAPACAKIPVGWRPWRSSSEILRQAAQGRHLFPAMLGVASFWFLVTCMLTLLPAWVRDNFGGNEAALNLLLAAFALGVGVGALLCAHFSAGRLETGLVSLGGMLLGIASLYLASLTPMAVNMDGMAFLMGSDRFWQMFVGFTLVGIGGGLYSVPLYTLVQLISREEQRSRMLGAVNMLSALAVILAVGYGSVMLVWLGTGLRGIVAGLGVMGLFVGAGLLLRRPRPVLRLLIFALIHVIYRLRFHGRQHIPVRGPALVVCNHVSFMDALVLGGASPRPLRFLMDQPIYESPWLNWWFRIVGAIPVDSDRRDPGNVRRALNEVSHALREGEVVMLFPEGRLTPDGEIQGFRRGLEMILSRDPVPVVPAGLAGLWGSWTSHYGGRALTKPPRRFRARVALSFGEPLSSREARSPLLEKRVRDLKAEADAWAEARNKSPLAQS</sequence>
<dbReference type="SUPFAM" id="SSF103473">
    <property type="entry name" value="MFS general substrate transporter"/>
    <property type="match status" value="1"/>
</dbReference>
<feature type="transmembrane region" description="Helical" evidence="7">
    <location>
        <begin position="50"/>
        <end position="73"/>
    </location>
</feature>
<evidence type="ECO:0000256" key="7">
    <source>
        <dbReference type="SAM" id="Phobius"/>
    </source>
</evidence>
<dbReference type="STRING" id="1121939.L861_21515"/>
<dbReference type="Pfam" id="PF07690">
    <property type="entry name" value="MFS_1"/>
    <property type="match status" value="1"/>
</dbReference>
<evidence type="ECO:0000256" key="5">
    <source>
        <dbReference type="ARBA" id="ARBA00022989"/>
    </source>
</evidence>
<feature type="transmembrane region" description="Helical" evidence="7">
    <location>
        <begin position="108"/>
        <end position="130"/>
    </location>
</feature>
<dbReference type="Gene3D" id="1.20.1250.20">
    <property type="entry name" value="MFS general substrate transporter like domains"/>
    <property type="match status" value="1"/>
</dbReference>
<gene>
    <name evidence="9" type="ORF">L861_21515</name>
</gene>
<dbReference type="Proteomes" id="UP000014463">
    <property type="component" value="Unassembled WGS sequence"/>
</dbReference>